<evidence type="ECO:0000313" key="5">
    <source>
        <dbReference type="Proteomes" id="UP000076798"/>
    </source>
</evidence>
<evidence type="ECO:0000313" key="4">
    <source>
        <dbReference type="EMBL" id="KZT43181.1"/>
    </source>
</evidence>
<gene>
    <name evidence="4" type="ORF">SISSUDRAFT_1030037</name>
</gene>
<keyword evidence="5" id="KW-1185">Reference proteome</keyword>
<name>A0A166HXQ2_9AGAM</name>
<evidence type="ECO:0000256" key="3">
    <source>
        <dbReference type="SAM" id="MobiDB-lite"/>
    </source>
</evidence>
<keyword evidence="2" id="KW-0677">Repeat</keyword>
<feature type="region of interest" description="Disordered" evidence="3">
    <location>
        <begin position="1"/>
        <end position="124"/>
    </location>
</feature>
<proteinExistence type="predicted"/>
<evidence type="ECO:0008006" key="6">
    <source>
        <dbReference type="Google" id="ProtNLM"/>
    </source>
</evidence>
<accession>A0A166HXQ2</accession>
<dbReference type="GO" id="GO:0005737">
    <property type="term" value="C:cytoplasm"/>
    <property type="evidence" value="ECO:0007669"/>
    <property type="project" value="TreeGrafter"/>
</dbReference>
<dbReference type="Gene3D" id="3.80.10.10">
    <property type="entry name" value="Ribonuclease Inhibitor"/>
    <property type="match status" value="1"/>
</dbReference>
<evidence type="ECO:0000256" key="1">
    <source>
        <dbReference type="ARBA" id="ARBA00022614"/>
    </source>
</evidence>
<protein>
    <recommendedName>
        <fullName evidence="6">L domain-like protein</fullName>
    </recommendedName>
</protein>
<dbReference type="OrthoDB" id="660555at2759"/>
<dbReference type="InterPro" id="IPR001611">
    <property type="entry name" value="Leu-rich_rpt"/>
</dbReference>
<dbReference type="PANTHER" id="PTHR48051">
    <property type="match status" value="1"/>
</dbReference>
<evidence type="ECO:0000256" key="2">
    <source>
        <dbReference type="ARBA" id="ARBA00022737"/>
    </source>
</evidence>
<dbReference type="SUPFAM" id="SSF52058">
    <property type="entry name" value="L domain-like"/>
    <property type="match status" value="1"/>
</dbReference>
<dbReference type="AlphaFoldDB" id="A0A166HXQ2"/>
<reference evidence="4 5" key="1">
    <citation type="journal article" date="2016" name="Mol. Biol. Evol.">
        <title>Comparative Genomics of Early-Diverging Mushroom-Forming Fungi Provides Insights into the Origins of Lignocellulose Decay Capabilities.</title>
        <authorList>
            <person name="Nagy L.G."/>
            <person name="Riley R."/>
            <person name="Tritt A."/>
            <person name="Adam C."/>
            <person name="Daum C."/>
            <person name="Floudas D."/>
            <person name="Sun H."/>
            <person name="Yadav J.S."/>
            <person name="Pangilinan J."/>
            <person name="Larsson K.H."/>
            <person name="Matsuura K."/>
            <person name="Barry K."/>
            <person name="Labutti K."/>
            <person name="Kuo R."/>
            <person name="Ohm R.A."/>
            <person name="Bhattacharya S.S."/>
            <person name="Shirouzu T."/>
            <person name="Yoshinaga Y."/>
            <person name="Martin F.M."/>
            <person name="Grigoriev I.V."/>
            <person name="Hibbett D.S."/>
        </authorList>
    </citation>
    <scope>NUCLEOTIDE SEQUENCE [LARGE SCALE GENOMIC DNA]</scope>
    <source>
        <strain evidence="4 5">HHB10207 ss-3</strain>
    </source>
</reference>
<dbReference type="InterPro" id="IPR032675">
    <property type="entry name" value="LRR_dom_sf"/>
</dbReference>
<dbReference type="PANTHER" id="PTHR48051:SF54">
    <property type="entry name" value="LEUCINE-RICH REPEAT-CONTAINING PROTEIN"/>
    <property type="match status" value="1"/>
</dbReference>
<organism evidence="4 5">
    <name type="scientific">Sistotremastrum suecicum HHB10207 ss-3</name>
    <dbReference type="NCBI Taxonomy" id="1314776"/>
    <lineage>
        <taxon>Eukaryota</taxon>
        <taxon>Fungi</taxon>
        <taxon>Dikarya</taxon>
        <taxon>Basidiomycota</taxon>
        <taxon>Agaricomycotina</taxon>
        <taxon>Agaricomycetes</taxon>
        <taxon>Sistotremastrales</taxon>
        <taxon>Sistotremastraceae</taxon>
        <taxon>Sistotremastrum</taxon>
    </lineage>
</organism>
<feature type="compositionally biased region" description="Basic and acidic residues" evidence="3">
    <location>
        <begin position="75"/>
        <end position="87"/>
    </location>
</feature>
<dbReference type="SMART" id="SM00369">
    <property type="entry name" value="LRR_TYP"/>
    <property type="match status" value="2"/>
</dbReference>
<dbReference type="InterPro" id="IPR050216">
    <property type="entry name" value="LRR_domain-containing"/>
</dbReference>
<dbReference type="STRING" id="1314776.A0A166HXQ2"/>
<dbReference type="Pfam" id="PF13855">
    <property type="entry name" value="LRR_8"/>
    <property type="match status" value="1"/>
</dbReference>
<dbReference type="EMBL" id="KV428009">
    <property type="protein sequence ID" value="KZT43181.1"/>
    <property type="molecule type" value="Genomic_DNA"/>
</dbReference>
<dbReference type="InterPro" id="IPR003591">
    <property type="entry name" value="Leu-rich_rpt_typical-subtyp"/>
</dbReference>
<dbReference type="Proteomes" id="UP000076798">
    <property type="component" value="Unassembled WGS sequence"/>
</dbReference>
<keyword evidence="1" id="KW-0433">Leucine-rich repeat</keyword>
<sequence length="486" mass="53437">MSTLRTYTPSPSPPSSPSSPSTSSSGSRRRVAFQEAPSSPPSSEFFGLYGCPPQPASRVWQGSVFPHHPYAGSSKADRPPPLYEKKPITPPITPPKLSPSLRETKASSPEEAPSRSKPLIVNTPPKPLTEDEIWNAAIANAIDLVQPRIDLSLRGLTTIPDEISELGKLVVLPELDDVPPPPPRVSRPFSRIATAPAATTTVRQTLSSTKTSGALKFGSSLNRENGGNIHLYLSNNDISYISPKLFELEKLAVLSLRSNALEEIPPWINRLRNLKELNVGGNQLKWLPSEILDLSLERLLLQPNQFIPCPPQVDAGATRCLGELTIHARFPSLAELSIRALAQPEESEDECPLKEYYELPTQRGDLPQRYVNTLSLLVSNPFGPGEAEDTDEYISTCPSTLHKIKTFFVEPVVERMEWMNVIAGVELARSVHGGIPIKWRGCSRPCLDFLEEVKGMDDSEDDEDDRFTASFVAGAATPEFEFSDED</sequence>
<feature type="compositionally biased region" description="Pro residues" evidence="3">
    <location>
        <begin position="88"/>
        <end position="97"/>
    </location>
</feature>